<dbReference type="PROSITE" id="PS50110">
    <property type="entry name" value="RESPONSE_REGULATORY"/>
    <property type="match status" value="1"/>
</dbReference>
<dbReference type="EMBL" id="CP000527">
    <property type="protein sequence ID" value="ABM29729.1"/>
    <property type="molecule type" value="Genomic_DNA"/>
</dbReference>
<evidence type="ECO:0000259" key="3">
    <source>
        <dbReference type="PROSITE" id="PS50110"/>
    </source>
</evidence>
<proteinExistence type="predicted"/>
<dbReference type="CDD" id="cd00156">
    <property type="entry name" value="REC"/>
    <property type="match status" value="1"/>
</dbReference>
<feature type="modified residue" description="4-aspartylphosphate" evidence="2">
    <location>
        <position position="51"/>
    </location>
</feature>
<dbReference type="HOGENOM" id="CLU_000445_69_17_7"/>
<dbReference type="RefSeq" id="WP_010937569.1">
    <property type="nucleotide sequence ID" value="NC_008751.1"/>
</dbReference>
<dbReference type="InterPro" id="IPR011006">
    <property type="entry name" value="CheY-like_superfamily"/>
</dbReference>
<evidence type="ECO:0000256" key="2">
    <source>
        <dbReference type="PROSITE-ProRule" id="PRU00169"/>
    </source>
</evidence>
<organism evidence="4 5">
    <name type="scientific">Nitratidesulfovibrio vulgaris (strain DP4)</name>
    <name type="common">Desulfovibrio vulgaris</name>
    <dbReference type="NCBI Taxonomy" id="391774"/>
    <lineage>
        <taxon>Bacteria</taxon>
        <taxon>Pseudomonadati</taxon>
        <taxon>Thermodesulfobacteriota</taxon>
        <taxon>Desulfovibrionia</taxon>
        <taxon>Desulfovibrionales</taxon>
        <taxon>Desulfovibrionaceae</taxon>
        <taxon>Nitratidesulfovibrio</taxon>
    </lineage>
</organism>
<dbReference type="Gene3D" id="3.40.50.2300">
    <property type="match status" value="1"/>
</dbReference>
<evidence type="ECO:0000313" key="4">
    <source>
        <dbReference type="EMBL" id="ABM29729.1"/>
    </source>
</evidence>
<name>A0A0H3AAQ5_NITV4</name>
<accession>A0A0H3AAQ5</accession>
<protein>
    <submittedName>
        <fullName evidence="4">Response regulator receiver protein</fullName>
    </submittedName>
</protein>
<dbReference type="InterPro" id="IPR001789">
    <property type="entry name" value="Sig_transdc_resp-reg_receiver"/>
</dbReference>
<dbReference type="AlphaFoldDB" id="A0A0H3AAQ5"/>
<dbReference type="SMART" id="SM00448">
    <property type="entry name" value="REC"/>
    <property type="match status" value="1"/>
</dbReference>
<dbReference type="SMR" id="A0A0H3AAQ5"/>
<sequence>MRVLIVDDEMGMRLFLRTLFETGGHEAVVARNGQEGLARAREIRPHLVVLDVMMPGGGGLVMYRALRNDADLAATPVIMLSGVKGSTFAHALELYDAAAGTLPPPEAYVEKPPRPDEILALAERLTGCTASCG</sequence>
<dbReference type="Proteomes" id="UP000009173">
    <property type="component" value="Chromosome"/>
</dbReference>
<reference evidence="5" key="1">
    <citation type="journal article" date="2009" name="Environ. Microbiol.">
        <title>Contribution of mobile genetic elements to Desulfovibrio vulgaris genome plasticity.</title>
        <authorList>
            <person name="Walker C.B."/>
            <person name="Stolyar S."/>
            <person name="Chivian D."/>
            <person name="Pinel N."/>
            <person name="Gabster J.A."/>
            <person name="Dehal P.S."/>
            <person name="He Z."/>
            <person name="Yang Z.K."/>
            <person name="Yen H.C."/>
            <person name="Zhou J."/>
            <person name="Wall J.D."/>
            <person name="Hazen T.C."/>
            <person name="Arkin A.P."/>
            <person name="Stahl D.A."/>
        </authorList>
    </citation>
    <scope>NUCLEOTIDE SEQUENCE [LARGE SCALE GENOMIC DNA]</scope>
    <source>
        <strain evidence="5">DP4</strain>
    </source>
</reference>
<dbReference type="InterPro" id="IPR050595">
    <property type="entry name" value="Bact_response_regulator"/>
</dbReference>
<evidence type="ECO:0000313" key="5">
    <source>
        <dbReference type="Proteomes" id="UP000009173"/>
    </source>
</evidence>
<dbReference type="Pfam" id="PF00072">
    <property type="entry name" value="Response_reg"/>
    <property type="match status" value="1"/>
</dbReference>
<gene>
    <name evidence="4" type="ordered locus">Dvul_2718</name>
</gene>
<keyword evidence="1 2" id="KW-0597">Phosphoprotein</keyword>
<dbReference type="KEGG" id="dvl:Dvul_2718"/>
<dbReference type="PANTHER" id="PTHR44591">
    <property type="entry name" value="STRESS RESPONSE REGULATOR PROTEIN 1"/>
    <property type="match status" value="1"/>
</dbReference>
<evidence type="ECO:0000256" key="1">
    <source>
        <dbReference type="ARBA" id="ARBA00022553"/>
    </source>
</evidence>
<dbReference type="PANTHER" id="PTHR44591:SF3">
    <property type="entry name" value="RESPONSE REGULATORY DOMAIN-CONTAINING PROTEIN"/>
    <property type="match status" value="1"/>
</dbReference>
<dbReference type="SUPFAM" id="SSF52172">
    <property type="entry name" value="CheY-like"/>
    <property type="match status" value="1"/>
</dbReference>
<dbReference type="GO" id="GO:0000160">
    <property type="term" value="P:phosphorelay signal transduction system"/>
    <property type="evidence" value="ECO:0007669"/>
    <property type="project" value="InterPro"/>
</dbReference>
<feature type="domain" description="Response regulatory" evidence="3">
    <location>
        <begin position="2"/>
        <end position="126"/>
    </location>
</feature>